<dbReference type="Proteomes" id="UP000032722">
    <property type="component" value="Chromosome"/>
</dbReference>
<dbReference type="KEGG" id="mgb:VO56_02065"/>
<dbReference type="HOGENOM" id="CLU_343161_0_0_14"/>
<protein>
    <submittedName>
        <fullName evidence="2">Uncharacterized protein</fullName>
    </submittedName>
</protein>
<dbReference type="NCBIfam" id="NF045976">
    <property type="entry name" value="MAG1360_fam"/>
    <property type="match status" value="1"/>
</dbReference>
<dbReference type="SUPFAM" id="SSF52540">
    <property type="entry name" value="P-loop containing nucleoside triphosphate hydrolases"/>
    <property type="match status" value="1"/>
</dbReference>
<gene>
    <name evidence="2" type="ORF">VO56_02065</name>
</gene>
<dbReference type="EMBL" id="CP011021">
    <property type="protein sequence ID" value="AKA50029.1"/>
    <property type="molecule type" value="Genomic_DNA"/>
</dbReference>
<organism evidence="3">
    <name type="scientific">Mycoplasmopsis gallinacea</name>
    <dbReference type="NCBI Taxonomy" id="29556"/>
    <lineage>
        <taxon>Bacteria</taxon>
        <taxon>Bacillati</taxon>
        <taxon>Mycoplasmatota</taxon>
        <taxon>Mycoplasmoidales</taxon>
        <taxon>Metamycoplasmataceae</taxon>
        <taxon>Mycoplasmopsis</taxon>
    </lineage>
</organism>
<reference evidence="2 3" key="1">
    <citation type="journal article" date="2015" name="Genome Announc.">
        <title>Complete Genome Sequence of Mycoplasma meleagridis, a Possible Emerging Pathogen in Chickens.</title>
        <authorList>
            <person name="Abolnik C."/>
        </authorList>
    </citation>
    <scope>NUCLEOTIDE SEQUENCE [LARGE SCALE GENOMIC DNA]</scope>
    <source>
        <strain evidence="2 3">B2096 8B</strain>
    </source>
</reference>
<evidence type="ECO:0000256" key="1">
    <source>
        <dbReference type="SAM" id="Coils"/>
    </source>
</evidence>
<proteinExistence type="predicted"/>
<dbReference type="InterPro" id="IPR027417">
    <property type="entry name" value="P-loop_NTPase"/>
</dbReference>
<accession>A0A0D5ZK25</accession>
<dbReference type="PATRIC" id="fig|29556.3.peg.417"/>
<feature type="coiled-coil region" evidence="1">
    <location>
        <begin position="407"/>
        <end position="434"/>
    </location>
</feature>
<evidence type="ECO:0000313" key="3">
    <source>
        <dbReference type="Proteomes" id="UP000032722"/>
    </source>
</evidence>
<evidence type="ECO:0000313" key="2">
    <source>
        <dbReference type="EMBL" id="AKA50029.1"/>
    </source>
</evidence>
<name>A0A0D5ZK25_9BACT</name>
<sequence length="799" mass="95619">MDKKLFIKLENLFIYDQNDPVKTLYIPELEIYKNLKTGFYMSEKNDVLNFYNLYNGILKNKEVLLSLFEYESSSYKIRNVLHNKKDVFDEISVFNLSDIIKEKDNDIPLFSIWNICSKMKPSKKEKDIFKLLSTNLKITLKNVFFNIIASQAEKIIALNNDFLKEINIHYSKIKNKQVVIKDELIQIHTHLTEITREYQNNLFEVYIEIIKDLFEKYSLLQENYFKTEVSNQKDVIKHLEKELYYLKLIDSKSMQYVINDIKIKNYQYDLYFFKDYSKQIKYKSSKFLKRALKDIKVKISTLKFKQSLIINKKGNKEFEFLEKQILAYEKIAHTFKTNFKKIAFLSENDLWNLKNIMEQEADFFVQNMNFSYKKNLTISYKSALKLFIFNELSFSLDKWIIRSYNKMRKIQKTIKDTETQIKELKNKKIENKITQQNKLDILNTQAKLNLAKAEYKWSEDNQKKLFNNLIKNKQNRLKRLVTNVKKTKKEIFFILKKFTSAQIVTKNNFHKHQSNIFDEYSSSLTKFMQFSFYEELLTNFYNFTLDNLESEKFNKYFLTLQRFYKCHDAVSVANANYLIAYKEQKEVDKIKLKLSQFYLDETSLLIIKDSNNINEYTRNEFMRVLSKIMDMNDLTPVFISDNLDFILENFDLLYIFSNNTIIEKGPIELLSRRQIHPFSQKLFIQKHNNVLPFTKEFWIRNIQNQIDHKFHSVYGNSDEIVRWSMSSSNLIKKDIFQLDENVENNSTNELISYYYGKEINISDINPNVINKNANPKILEDLIEASSKTGEIDFNNEDIY</sequence>
<keyword evidence="1" id="KW-0175">Coiled coil</keyword>
<dbReference type="AlphaFoldDB" id="A0A0D5ZK25"/>